<dbReference type="Pfam" id="PF14508">
    <property type="entry name" value="GH97_N"/>
    <property type="match status" value="1"/>
</dbReference>
<comment type="cofactor">
    <cofactor evidence="1">
        <name>Ca(2+)</name>
        <dbReference type="ChEBI" id="CHEBI:29108"/>
    </cofactor>
</comment>
<dbReference type="PANTHER" id="PTHR35803:SF2">
    <property type="entry name" value="RETAINING ALPHA-GALACTOSIDASE"/>
    <property type="match status" value="1"/>
</dbReference>
<gene>
    <name evidence="10" type="ORF">JF259_06775</name>
</gene>
<evidence type="ECO:0000256" key="5">
    <source>
        <dbReference type="ARBA" id="ARBA00023295"/>
    </source>
</evidence>
<dbReference type="Gene3D" id="3.20.20.70">
    <property type="entry name" value="Aldolase class I"/>
    <property type="match status" value="1"/>
</dbReference>
<dbReference type="GO" id="GO:0030246">
    <property type="term" value="F:carbohydrate binding"/>
    <property type="evidence" value="ECO:0007669"/>
    <property type="project" value="InterPro"/>
</dbReference>
<evidence type="ECO:0000313" key="10">
    <source>
        <dbReference type="EMBL" id="MBJ6367785.1"/>
    </source>
</evidence>
<keyword evidence="4" id="KW-0106">Calcium</keyword>
<dbReference type="AlphaFoldDB" id="A0A8J7LRY3"/>
<keyword evidence="11" id="KW-1185">Reference proteome</keyword>
<evidence type="ECO:0000256" key="2">
    <source>
        <dbReference type="ARBA" id="ARBA00011245"/>
    </source>
</evidence>
<keyword evidence="6" id="KW-0732">Signal</keyword>
<dbReference type="RefSeq" id="WP_199114554.1">
    <property type="nucleotide sequence ID" value="NZ_JAELVQ010000006.1"/>
</dbReference>
<comment type="subunit">
    <text evidence="2">Monomer.</text>
</comment>
<dbReference type="Pfam" id="PF14509">
    <property type="entry name" value="GH97_C"/>
    <property type="match status" value="1"/>
</dbReference>
<feature type="signal peptide" evidence="6">
    <location>
        <begin position="1"/>
        <end position="23"/>
    </location>
</feature>
<dbReference type="InterPro" id="IPR019563">
    <property type="entry name" value="GH97_catalytic"/>
</dbReference>
<dbReference type="SUPFAM" id="SSF51445">
    <property type="entry name" value="(Trans)glycosidases"/>
    <property type="match status" value="1"/>
</dbReference>
<dbReference type="InterPro" id="IPR013785">
    <property type="entry name" value="Aldolase_TIM"/>
</dbReference>
<evidence type="ECO:0000259" key="7">
    <source>
        <dbReference type="Pfam" id="PF10566"/>
    </source>
</evidence>
<feature type="chain" id="PRO_5035154346" evidence="6">
    <location>
        <begin position="24"/>
        <end position="661"/>
    </location>
</feature>
<dbReference type="Proteomes" id="UP000610931">
    <property type="component" value="Unassembled WGS sequence"/>
</dbReference>
<dbReference type="Pfam" id="PF10566">
    <property type="entry name" value="Glyco_hydro_97"/>
    <property type="match status" value="1"/>
</dbReference>
<feature type="domain" description="Glycosyl-hydrolase 97 C-terminal oligomerisation" evidence="9">
    <location>
        <begin position="561"/>
        <end position="657"/>
    </location>
</feature>
<evidence type="ECO:0000313" key="11">
    <source>
        <dbReference type="Proteomes" id="UP000610931"/>
    </source>
</evidence>
<evidence type="ECO:0000259" key="9">
    <source>
        <dbReference type="Pfam" id="PF14509"/>
    </source>
</evidence>
<evidence type="ECO:0000259" key="8">
    <source>
        <dbReference type="Pfam" id="PF14508"/>
    </source>
</evidence>
<dbReference type="InterPro" id="IPR052720">
    <property type="entry name" value="Glycosyl_hydrolase_97"/>
</dbReference>
<dbReference type="EMBL" id="JAELVQ010000006">
    <property type="protein sequence ID" value="MBJ6367785.1"/>
    <property type="molecule type" value="Genomic_DNA"/>
</dbReference>
<keyword evidence="5" id="KW-0326">Glycosidase</keyword>
<evidence type="ECO:0000256" key="3">
    <source>
        <dbReference type="ARBA" id="ARBA00022801"/>
    </source>
</evidence>
<evidence type="ECO:0000256" key="4">
    <source>
        <dbReference type="ARBA" id="ARBA00022837"/>
    </source>
</evidence>
<evidence type="ECO:0000256" key="1">
    <source>
        <dbReference type="ARBA" id="ARBA00001913"/>
    </source>
</evidence>
<keyword evidence="3 10" id="KW-0378">Hydrolase</keyword>
<dbReference type="InterPro" id="IPR013780">
    <property type="entry name" value="Glyco_hydro_b"/>
</dbReference>
<dbReference type="Gene3D" id="2.60.40.1180">
    <property type="entry name" value="Golgi alpha-mannosidase II"/>
    <property type="match status" value="1"/>
</dbReference>
<dbReference type="Gene3D" id="2.70.98.10">
    <property type="match status" value="1"/>
</dbReference>
<dbReference type="PANTHER" id="PTHR35803">
    <property type="entry name" value="GLUCAN 1,4-ALPHA-GLUCOSIDASE SUSB-RELATED"/>
    <property type="match status" value="1"/>
</dbReference>
<dbReference type="GO" id="GO:0016798">
    <property type="term" value="F:hydrolase activity, acting on glycosyl bonds"/>
    <property type="evidence" value="ECO:0007669"/>
    <property type="project" value="UniProtKB-KW"/>
</dbReference>
<name>A0A8J7LRY3_9FLAO</name>
<accession>A0A8J7LRY3</accession>
<dbReference type="InterPro" id="IPR029483">
    <property type="entry name" value="GH97_C"/>
</dbReference>
<evidence type="ECO:0000256" key="6">
    <source>
        <dbReference type="SAM" id="SignalP"/>
    </source>
</evidence>
<feature type="domain" description="Glycosyl-hydrolase 97 N-terminal" evidence="8">
    <location>
        <begin position="30"/>
        <end position="293"/>
    </location>
</feature>
<organism evidence="10 11">
    <name type="scientific">Snuella sedimenti</name>
    <dbReference type="NCBI Taxonomy" id="2798802"/>
    <lineage>
        <taxon>Bacteria</taxon>
        <taxon>Pseudomonadati</taxon>
        <taxon>Bacteroidota</taxon>
        <taxon>Flavobacteriia</taxon>
        <taxon>Flavobacteriales</taxon>
        <taxon>Flavobacteriaceae</taxon>
        <taxon>Snuella</taxon>
    </lineage>
</organism>
<protein>
    <submittedName>
        <fullName evidence="10">Glycoside hydrolase family 97 protein</fullName>
    </submittedName>
</protein>
<dbReference type="InterPro" id="IPR014718">
    <property type="entry name" value="GH-type_carb-bd"/>
</dbReference>
<proteinExistence type="predicted"/>
<reference evidence="10" key="1">
    <citation type="submission" date="2020-12" db="EMBL/GenBank/DDBJ databases">
        <title>Snuella sp. nov., isolated from sediment in Incheon.</title>
        <authorList>
            <person name="Kim W."/>
        </authorList>
    </citation>
    <scope>NUCLEOTIDE SEQUENCE</scope>
    <source>
        <strain evidence="10">CAU 1569</strain>
    </source>
</reference>
<dbReference type="InterPro" id="IPR029486">
    <property type="entry name" value="GH97_N"/>
</dbReference>
<feature type="domain" description="Glycosyl-hydrolase 97 catalytic" evidence="7">
    <location>
        <begin position="311"/>
        <end position="463"/>
    </location>
</feature>
<dbReference type="InterPro" id="IPR017853">
    <property type="entry name" value="GH"/>
</dbReference>
<sequence length="661" mass="75505">MKTSLFKIPICVLLFLAFNTVLAKDKNFKLQSPDGTIVVEVKVDQAITYSIFVDQEQVIDAATLALTVNENNVLGAHPKLIKRQSRSVDKMLYPELKVKSAEIRDRFNEITLTFKGNYKVVFRAFNNGVAYRFETQFDKDLIVTSETAKFNFTNNNLVYFPREDEFQSHNERLYERLTLDSLSNEDLCSLPALIATQGKTKLLITETGLLDYPGMWLTGTEDNSLQAVFPPVALEEKVDNTRWTDDRTIRVSKKANYIAKTKGARAFPWRIIAVSKTDADLITNQLTYQLAEPSRIADCSWIQPGKVAWDWWNYNNIYGVDFKAGVNTDTYKYYIDFASKYGLEYIILDEGWYKLGDVLDVVPEVDVEALIRYGKEKNVGLILWVTWSSLDQKLEAALDAFQSWGAKGLKIDFMQRDDQWMVKYYERIAKACADHKLLVDFHGSYKPSGLRRTYPNVLTREGVKGNENNKWADYITPEHNVTLPFIRMVAGPMDYTPGAMINTQQENFGVAWNKPMSLGTRCHQLAMYVCFESPSQMLCDSPSNYYKEPECMEFLSAVPAVWDETIVLDAKVSDYLMLARKHGDNWYVGAMTDWSSRDLTLNLSFLPKDKKYEMTLYQDGINADRIAIDFKQSRMVVDSAYSSKIHLSKGGGLAVILTPVQ</sequence>
<comment type="caution">
    <text evidence="10">The sequence shown here is derived from an EMBL/GenBank/DDBJ whole genome shotgun (WGS) entry which is preliminary data.</text>
</comment>